<sequence length="228" mass="24160">MRFTKSRSEKVADKAHDILDTVKGKLEDSEALNQVKDTVSEKASDLRDAAHDVDTDGLKDSAKSKASTGRARFAAFTAPAAEKVADTVDRSDSLSTARDKTAEAAGITRDQATSLFNDEWMPRIQQALAAATAGTTAAVHKLPEPAQEQVAKVAPDLVKQKKRGGFLILLGLAGLAGAGYLYYQGQQKKQAQQVTTATPSQTAAGTTQAKVDDLVGDTEAKAQSTLRD</sequence>
<name>A0A542XG89_9MICO</name>
<dbReference type="Gene3D" id="6.10.140.1430">
    <property type="match status" value="1"/>
</dbReference>
<evidence type="ECO:0000313" key="4">
    <source>
        <dbReference type="Proteomes" id="UP000318336"/>
    </source>
</evidence>
<keyword evidence="2" id="KW-0812">Transmembrane</keyword>
<keyword evidence="4" id="KW-1185">Reference proteome</keyword>
<organism evidence="3 4">
    <name type="scientific">Barrientosiimonas humi</name>
    <dbReference type="NCBI Taxonomy" id="999931"/>
    <lineage>
        <taxon>Bacteria</taxon>
        <taxon>Bacillati</taxon>
        <taxon>Actinomycetota</taxon>
        <taxon>Actinomycetes</taxon>
        <taxon>Micrococcales</taxon>
        <taxon>Dermacoccaceae</taxon>
        <taxon>Barrientosiimonas</taxon>
    </lineage>
</organism>
<gene>
    <name evidence="3" type="ORF">FB554_3011</name>
</gene>
<dbReference type="EMBL" id="VFOK01000001">
    <property type="protein sequence ID" value="TQL34830.1"/>
    <property type="molecule type" value="Genomic_DNA"/>
</dbReference>
<evidence type="ECO:0000256" key="1">
    <source>
        <dbReference type="SAM" id="MobiDB-lite"/>
    </source>
</evidence>
<feature type="transmembrane region" description="Helical" evidence="2">
    <location>
        <begin position="165"/>
        <end position="183"/>
    </location>
</feature>
<proteinExistence type="predicted"/>
<evidence type="ECO:0000313" key="3">
    <source>
        <dbReference type="EMBL" id="TQL34830.1"/>
    </source>
</evidence>
<dbReference type="Proteomes" id="UP000318336">
    <property type="component" value="Unassembled WGS sequence"/>
</dbReference>
<feature type="region of interest" description="Disordered" evidence="1">
    <location>
        <begin position="38"/>
        <end position="66"/>
    </location>
</feature>
<evidence type="ECO:0000256" key="2">
    <source>
        <dbReference type="SAM" id="Phobius"/>
    </source>
</evidence>
<feature type="compositionally biased region" description="Basic and acidic residues" evidence="1">
    <location>
        <begin position="38"/>
        <end position="63"/>
    </location>
</feature>
<protein>
    <recommendedName>
        <fullName evidence="5">DUF3618 domain-containing protein</fullName>
    </recommendedName>
</protein>
<dbReference type="RefSeq" id="WP_142007175.1">
    <property type="nucleotide sequence ID" value="NZ_CAJTBP010000001.1"/>
</dbReference>
<reference evidence="3 4" key="1">
    <citation type="submission" date="2019-06" db="EMBL/GenBank/DDBJ databases">
        <title>Sequencing the genomes of 1000 actinobacteria strains.</title>
        <authorList>
            <person name="Klenk H.-P."/>
        </authorList>
    </citation>
    <scope>NUCLEOTIDE SEQUENCE [LARGE SCALE GENOMIC DNA]</scope>
    <source>
        <strain evidence="3 4">DSM 24617</strain>
    </source>
</reference>
<evidence type="ECO:0008006" key="5">
    <source>
        <dbReference type="Google" id="ProtNLM"/>
    </source>
</evidence>
<accession>A0A542XG89</accession>
<keyword evidence="2" id="KW-1133">Transmembrane helix</keyword>
<comment type="caution">
    <text evidence="3">The sequence shown here is derived from an EMBL/GenBank/DDBJ whole genome shotgun (WGS) entry which is preliminary data.</text>
</comment>
<keyword evidence="2" id="KW-0472">Membrane</keyword>
<dbReference type="OrthoDB" id="9856847at2"/>
<dbReference type="AlphaFoldDB" id="A0A542XG89"/>